<protein>
    <recommendedName>
        <fullName evidence="2">Type I restriction modification DNA specificity domain-containing protein</fullName>
    </recommendedName>
</protein>
<dbReference type="AlphaFoldDB" id="X1FEJ5"/>
<evidence type="ECO:0000313" key="1">
    <source>
        <dbReference type="EMBL" id="GAH43417.1"/>
    </source>
</evidence>
<gene>
    <name evidence="1" type="ORF">S03H2_16812</name>
</gene>
<feature type="non-terminal residue" evidence="1">
    <location>
        <position position="1"/>
    </location>
</feature>
<name>X1FEJ5_9ZZZZ</name>
<dbReference type="EMBL" id="BARU01008614">
    <property type="protein sequence ID" value="GAH43417.1"/>
    <property type="molecule type" value="Genomic_DNA"/>
</dbReference>
<proteinExistence type="predicted"/>
<organism evidence="1">
    <name type="scientific">marine sediment metagenome</name>
    <dbReference type="NCBI Taxonomy" id="412755"/>
    <lineage>
        <taxon>unclassified sequences</taxon>
        <taxon>metagenomes</taxon>
        <taxon>ecological metagenomes</taxon>
    </lineage>
</organism>
<reference evidence="1" key="1">
    <citation type="journal article" date="2014" name="Front. Microbiol.">
        <title>High frequency of phylogenetically diverse reductive dehalogenase-homologous genes in deep subseafloor sedimentary metagenomes.</title>
        <authorList>
            <person name="Kawai M."/>
            <person name="Futagami T."/>
            <person name="Toyoda A."/>
            <person name="Takaki Y."/>
            <person name="Nishi S."/>
            <person name="Hori S."/>
            <person name="Arai W."/>
            <person name="Tsubouchi T."/>
            <person name="Morono Y."/>
            <person name="Uchiyama I."/>
            <person name="Ito T."/>
            <person name="Fujiyama A."/>
            <person name="Inagaki F."/>
            <person name="Takami H."/>
        </authorList>
    </citation>
    <scope>NUCLEOTIDE SEQUENCE</scope>
    <source>
        <strain evidence="1">Expedition CK06-06</strain>
    </source>
</reference>
<accession>X1FEJ5</accession>
<sequence length="317" mass="35920">YGNSLDLVSLKKDENGINFVSRTSKSNGISGKVKQLPSLAPFSAGLITVALSGNPLESFLHLSPFYTAFHIMVLSPNEPMTMEQKIFYCHCIRLNKYKYSYGRQANSTLKDLLVPSIKEMPEWVKEFSVRKYTMQLISELNLEMKATIHRTETSNKLVPLLDLFTPVNGIAASGLKRFSYRPDDSYVPYLRPSYRQNTSFDAYVSKMSVNAKHVFPKGTLYVSTNGQGSHTFTYVSVFEFIPNSDVCVLLPKRDMSILEKLYYAKCITDNRYKFSYGRKPKGDRLQSIMLPEYSPPSVAAYDMSKVITEFSSIVGKL</sequence>
<comment type="caution">
    <text evidence="1">The sequence shown here is derived from an EMBL/GenBank/DDBJ whole genome shotgun (WGS) entry which is preliminary data.</text>
</comment>
<evidence type="ECO:0008006" key="2">
    <source>
        <dbReference type="Google" id="ProtNLM"/>
    </source>
</evidence>
<dbReference type="SUPFAM" id="SSF116734">
    <property type="entry name" value="DNA methylase specificity domain"/>
    <property type="match status" value="1"/>
</dbReference>